<feature type="region of interest" description="Disordered" evidence="1">
    <location>
        <begin position="171"/>
        <end position="425"/>
    </location>
</feature>
<accession>A0A5C3MLQ9</accession>
<dbReference type="Proteomes" id="UP000305948">
    <property type="component" value="Unassembled WGS sequence"/>
</dbReference>
<feature type="compositionally biased region" description="Low complexity" evidence="1">
    <location>
        <begin position="499"/>
        <end position="530"/>
    </location>
</feature>
<dbReference type="EMBL" id="ML213538">
    <property type="protein sequence ID" value="TFK45673.1"/>
    <property type="molecule type" value="Genomic_DNA"/>
</dbReference>
<feature type="region of interest" description="Disordered" evidence="1">
    <location>
        <begin position="639"/>
        <end position="666"/>
    </location>
</feature>
<proteinExistence type="predicted"/>
<feature type="compositionally biased region" description="Low complexity" evidence="1">
    <location>
        <begin position="537"/>
        <end position="556"/>
    </location>
</feature>
<protein>
    <submittedName>
        <fullName evidence="2">Uncharacterized protein</fullName>
    </submittedName>
</protein>
<keyword evidence="3" id="KW-1185">Reference proteome</keyword>
<organism evidence="2 3">
    <name type="scientific">Heliocybe sulcata</name>
    <dbReference type="NCBI Taxonomy" id="5364"/>
    <lineage>
        <taxon>Eukaryota</taxon>
        <taxon>Fungi</taxon>
        <taxon>Dikarya</taxon>
        <taxon>Basidiomycota</taxon>
        <taxon>Agaricomycotina</taxon>
        <taxon>Agaricomycetes</taxon>
        <taxon>Gloeophyllales</taxon>
        <taxon>Gloeophyllaceae</taxon>
        <taxon>Heliocybe</taxon>
    </lineage>
</organism>
<feature type="compositionally biased region" description="Low complexity" evidence="1">
    <location>
        <begin position="392"/>
        <end position="404"/>
    </location>
</feature>
<dbReference type="STRING" id="5364.A0A5C3MLQ9"/>
<feature type="compositionally biased region" description="Low complexity" evidence="1">
    <location>
        <begin position="323"/>
        <end position="334"/>
    </location>
</feature>
<feature type="compositionally biased region" description="Pro residues" evidence="1">
    <location>
        <begin position="405"/>
        <end position="422"/>
    </location>
</feature>
<sequence>MYVFFLRAGREDAVGRACKVQCHHPRRRYLPHAMLTFPTALSPTADAPPVRPHEGRSRLGACSCLSFRGWQALVLSILSSLFSLLVSFGLWLSTPCIPCTPSILWRSSGAAQHLPIDHTPDSLHSACLTNLLSPSTFLSSYVATAPLTTHRQKHSKLQEVENLYYNRNTQHREAAASPTRPRPRATETPTIDTDTENPASGMDVDPPSPSPVCPAHPSTYPAPLRTDNPNARAPHALPYSTRPYFDPGLPPPNEREDVPYPSVPASAVGEDGEGEGPSVPAPPPQWTAKPNRAFRKGGAKDGAVRRVRERSGSAATGGEREGSASARADSANRSQTPVAMDGVESSAPETNMDVNATNEAGTSDTSPAPAQSQTPTPQRPPSNPSPTPPAFQPTAPVGPLGPNSLPAPSPPLLRSPAPPPADPANMTFREVLDEADRLVAQALAEGRNEIQNPIDVVIEEAVRRGGESGLASIIKSLQGMAAGAGVIDPALSGEGGVGMAASGSGASASTPQASKTSTTTTTSKPTTGKAPPKPRAPRTSTASRPRPARSTTTTPRPAFPSAHTTPYVASYPFSGGGFSAGFGNQFPLTTGGFAGGATGLTYDSFWQSVKATGSARSGSSSFSGLATAPAGTGLVRSATMPASSVQGGVGESASYAPGPGLDENTS</sequence>
<feature type="compositionally biased region" description="Pro residues" evidence="1">
    <location>
        <begin position="377"/>
        <end position="391"/>
    </location>
</feature>
<feature type="compositionally biased region" description="Polar residues" evidence="1">
    <location>
        <begin position="347"/>
        <end position="365"/>
    </location>
</feature>
<evidence type="ECO:0000313" key="3">
    <source>
        <dbReference type="Proteomes" id="UP000305948"/>
    </source>
</evidence>
<evidence type="ECO:0000313" key="2">
    <source>
        <dbReference type="EMBL" id="TFK45673.1"/>
    </source>
</evidence>
<feature type="compositionally biased region" description="Basic and acidic residues" evidence="1">
    <location>
        <begin position="298"/>
        <end position="311"/>
    </location>
</feature>
<feature type="region of interest" description="Disordered" evidence="1">
    <location>
        <begin position="498"/>
        <end position="563"/>
    </location>
</feature>
<feature type="compositionally biased region" description="Low complexity" evidence="1">
    <location>
        <begin position="366"/>
        <end position="376"/>
    </location>
</feature>
<dbReference type="PRINTS" id="PR01217">
    <property type="entry name" value="PRICHEXTENSN"/>
</dbReference>
<dbReference type="AlphaFoldDB" id="A0A5C3MLQ9"/>
<reference evidence="2 3" key="1">
    <citation type="journal article" date="2019" name="Nat. Ecol. Evol.">
        <title>Megaphylogeny resolves global patterns of mushroom evolution.</title>
        <authorList>
            <person name="Varga T."/>
            <person name="Krizsan K."/>
            <person name="Foldi C."/>
            <person name="Dima B."/>
            <person name="Sanchez-Garcia M."/>
            <person name="Sanchez-Ramirez S."/>
            <person name="Szollosi G.J."/>
            <person name="Szarkandi J.G."/>
            <person name="Papp V."/>
            <person name="Albert L."/>
            <person name="Andreopoulos W."/>
            <person name="Angelini C."/>
            <person name="Antonin V."/>
            <person name="Barry K.W."/>
            <person name="Bougher N.L."/>
            <person name="Buchanan P."/>
            <person name="Buyck B."/>
            <person name="Bense V."/>
            <person name="Catcheside P."/>
            <person name="Chovatia M."/>
            <person name="Cooper J."/>
            <person name="Damon W."/>
            <person name="Desjardin D."/>
            <person name="Finy P."/>
            <person name="Geml J."/>
            <person name="Haridas S."/>
            <person name="Hughes K."/>
            <person name="Justo A."/>
            <person name="Karasinski D."/>
            <person name="Kautmanova I."/>
            <person name="Kiss B."/>
            <person name="Kocsube S."/>
            <person name="Kotiranta H."/>
            <person name="LaButti K.M."/>
            <person name="Lechner B.E."/>
            <person name="Liimatainen K."/>
            <person name="Lipzen A."/>
            <person name="Lukacs Z."/>
            <person name="Mihaltcheva S."/>
            <person name="Morgado L.N."/>
            <person name="Niskanen T."/>
            <person name="Noordeloos M.E."/>
            <person name="Ohm R.A."/>
            <person name="Ortiz-Santana B."/>
            <person name="Ovrebo C."/>
            <person name="Racz N."/>
            <person name="Riley R."/>
            <person name="Savchenko A."/>
            <person name="Shiryaev A."/>
            <person name="Soop K."/>
            <person name="Spirin V."/>
            <person name="Szebenyi C."/>
            <person name="Tomsovsky M."/>
            <person name="Tulloss R.E."/>
            <person name="Uehling J."/>
            <person name="Grigoriev I.V."/>
            <person name="Vagvolgyi C."/>
            <person name="Papp T."/>
            <person name="Martin F.M."/>
            <person name="Miettinen O."/>
            <person name="Hibbett D.S."/>
            <person name="Nagy L.G."/>
        </authorList>
    </citation>
    <scope>NUCLEOTIDE SEQUENCE [LARGE SCALE GENOMIC DNA]</scope>
    <source>
        <strain evidence="2 3">OMC1185</strain>
    </source>
</reference>
<evidence type="ECO:0000256" key="1">
    <source>
        <dbReference type="SAM" id="MobiDB-lite"/>
    </source>
</evidence>
<gene>
    <name evidence="2" type="ORF">OE88DRAFT_1106087</name>
</gene>
<name>A0A5C3MLQ9_9AGAM</name>